<comment type="caution">
    <text evidence="2">The sequence shown here is derived from an EMBL/GenBank/DDBJ whole genome shotgun (WGS) entry which is preliminary data.</text>
</comment>
<proteinExistence type="predicted"/>
<gene>
    <name evidence="2" type="ORF">SHERM_21299</name>
</gene>
<feature type="non-terminal residue" evidence="2">
    <location>
        <position position="198"/>
    </location>
</feature>
<keyword evidence="3" id="KW-1185">Reference proteome</keyword>
<accession>A0A9N7N8H9</accession>
<name>A0A9N7N8H9_STRHE</name>
<dbReference type="Proteomes" id="UP001153555">
    <property type="component" value="Unassembled WGS sequence"/>
</dbReference>
<evidence type="ECO:0000313" key="3">
    <source>
        <dbReference type="Proteomes" id="UP001153555"/>
    </source>
</evidence>
<evidence type="ECO:0000256" key="1">
    <source>
        <dbReference type="SAM" id="MobiDB-lite"/>
    </source>
</evidence>
<feature type="compositionally biased region" description="Polar residues" evidence="1">
    <location>
        <begin position="99"/>
        <end position="129"/>
    </location>
</feature>
<reference evidence="2" key="1">
    <citation type="submission" date="2019-12" db="EMBL/GenBank/DDBJ databases">
        <authorList>
            <person name="Scholes J."/>
        </authorList>
    </citation>
    <scope>NUCLEOTIDE SEQUENCE</scope>
</reference>
<feature type="non-terminal residue" evidence="2">
    <location>
        <position position="1"/>
    </location>
</feature>
<dbReference type="AlphaFoldDB" id="A0A9N7N8H9"/>
<feature type="region of interest" description="Disordered" evidence="1">
    <location>
        <begin position="96"/>
        <end position="130"/>
    </location>
</feature>
<evidence type="ECO:0000313" key="2">
    <source>
        <dbReference type="EMBL" id="CAA0824344.1"/>
    </source>
</evidence>
<dbReference type="OrthoDB" id="913581at2759"/>
<dbReference type="EMBL" id="CACSLK010024742">
    <property type="protein sequence ID" value="CAA0824344.1"/>
    <property type="molecule type" value="Genomic_DNA"/>
</dbReference>
<organism evidence="2 3">
    <name type="scientific">Striga hermonthica</name>
    <name type="common">Purple witchweed</name>
    <name type="synonym">Buchnera hermonthica</name>
    <dbReference type="NCBI Taxonomy" id="68872"/>
    <lineage>
        <taxon>Eukaryota</taxon>
        <taxon>Viridiplantae</taxon>
        <taxon>Streptophyta</taxon>
        <taxon>Embryophyta</taxon>
        <taxon>Tracheophyta</taxon>
        <taxon>Spermatophyta</taxon>
        <taxon>Magnoliopsida</taxon>
        <taxon>eudicotyledons</taxon>
        <taxon>Gunneridae</taxon>
        <taxon>Pentapetalae</taxon>
        <taxon>asterids</taxon>
        <taxon>lamiids</taxon>
        <taxon>Lamiales</taxon>
        <taxon>Orobanchaceae</taxon>
        <taxon>Buchnereae</taxon>
        <taxon>Striga</taxon>
    </lineage>
</organism>
<sequence>GNIEVELKKDRLSSQPEHANAVTVIMAEDLKEEKEGPKELIQMEETPVNPLPERTLHRSLNPYRPKIPFPSRLLEEKDRTIIRDLHAMLAKANVKLSPPDSNSVSERAQTNTKTKVMRSGPSSQTSTPEQRVVMPITRVLRPRVPSCTATLFNRHVVLQLATTVTPGLRARFTDYHAAALAPRRGACSLRAVAAPPRC</sequence>
<protein>
    <submittedName>
        <fullName evidence="2">Uncharacterized protein</fullName>
    </submittedName>
</protein>